<reference evidence="3" key="1">
    <citation type="journal article" date="2009" name="BMC Bioinformatics">
        <title>The Mycoplasma conjunctivae genome sequencing, annotation and analysis.</title>
        <authorList>
            <person name="Calderon-Copete S.P."/>
            <person name="Wigger G."/>
            <person name="Wunderlin C."/>
            <person name="Schmidheini T."/>
            <person name="Frey J."/>
            <person name="Quail M.A."/>
            <person name="Falquet L."/>
        </authorList>
    </citation>
    <scope>NUCLEOTIDE SEQUENCE [LARGE SCALE GENOMIC DNA]</scope>
    <source>
        <strain evidence="3">ATCC 25834 / NCTC 10147 / HRC/581</strain>
    </source>
</reference>
<proteinExistence type="predicted"/>
<protein>
    <submittedName>
        <fullName evidence="2">HYPOTHETICAL Serine-rich adhesin for platelets</fullName>
    </submittedName>
</protein>
<evidence type="ECO:0000313" key="3">
    <source>
        <dbReference type="Proteomes" id="UP000001491"/>
    </source>
</evidence>
<name>C5J6M8_MESCH</name>
<sequence length="3511" mass="388830">MKKISKTKKRALALVFVGLMGLSFGTLLIIPYLLRNWSALQYRVIDLSSQISDDKLKVDFSFSDQDSYKLDYQPLDVYIYSDSKQSKQIGKAIATYDDFRHGYTFVSDMQQLSAGNRYYFAIKQQSEYASRFGAKKYFGFGEHVSNFVNIPAAVNNINFSKINEHSALVRINFADEIKSLEGKTVALEYYYLPKDVDAKTVDKAQQRGIITSYVDAAKVENGHADFQLNNLASDVAYYVAGVKLVEADNASVELAPKIMQDVKMEHDYAFATQAIDLTIGSISSTDEINFGKKIVVNFNPLPLLSKLNGRLVELKYKNLLTNEIHSVVTHLENNVATYNLTINGKNKIDLGSSYQIISANVSGANINFAPNALKEFHTQNGIVDLESKIGATEAQINVTIASVDHVLGSEVNLAINPVSAKALKANLVHLKDNLYQASFDVSGLVNDKDYTIDRLYLSQLPQNSIFANNIGNDYRQIAWSLPLDNPRVEKRNFHSGISDLSAFLKTIPAVSANKVVINAGFDETSAYLNNKALRFVYRQEGSPTKLYSEAAIALGNSISVDIEQFNFGQKYIIEGLELVDQPDILVKLLYDPTPSGPFKLKENEFYTKARVDEISFSDIKETSAKVKLHILSASEQWANQVDKVALAYGSAPGVVSFSKTIDFNGNSLQKDESGFSLEFELDKLDRRTDYYIGDLIFGKLNPLFSGDNIVALNKHFRTTFANAKVLTSDFFAVSQNSATVEIRFNPDTDAYLDGQKFALKIKKNDGQELELGEATVEHSSLRVNLGNLDPGSKYEVVGLVYKEPGAGVTTSEEDKAEFAKIKFNLDDIQNKSDVFYTEPSVESISQEENKEESVKINIGLSLKNPNYQTKANNIKLVFRNKETGLVQEANGTFDQTKNQVSFNITGLEKLSHYHIEALTIDQQNIPFNANIQDSSKDFSTVATTATVIKVEQTSKTTSSIGATIAFDPTKDAYLIGDKIKVTLSPENNPSAESLTAEATVDDELTADFVFDSKAIAGQKYKITKIEALTTTDEKKQKGLVIPPKDVGFNYSPKITDADNTKEFFTKGEVEKIEYSNVAQNSITVKATFKDDEDYFTRDGQNGTKTATLTYKNTRNNGIFTSTAVVTNKSATFSLSNLDKYTDFEIQSIDIYNNQDPAVQFSEVANNQKQFNTTVEDIQVADITYSNVTKNSVDVKISFDTFKDFYLDGKSVTINVQKENNAGQSNSVIENTTNIKKVDGKFEAKFNLQRLDEGTNFKISGISLVNLSAKTLKATHQNQANLMPDFEVVNHYPTTPGYTSPETNFQDISNNQESIKFSTDGVVQSITTEGLMQNSTSIKVRFQNENTTNEDIKFNGKMATIVYTNQDTGQIYQATATISNNEATFNLTNLVKLQKYVFESITINRKVGIHRLDLQKNFDENQKNFVTPINTVEVINIAKQATGQDGAKVTISFNNSFDGILNNKFKAKLKYKKAPGGTPNGVEQTSGEVEIKNFKAIFDLASLEQSQTYQITGVELVDKGDANGLQLSKSKNTAGGIQANPIAVNFESTINTNANKQKDFYTPSLISAINKGTQSDNASNNMVITVADPQGAYKNITTATLILENKRTGQLLNINKTAENLGSDNRTFTFSATDLEKFDEYQISDLLIDGKSVGFQRKLTENDKKFRTTANSVSVSSFQQIDKERNQAIIRFNFDVQKDWFLPKNKVRLTFENNEVNTVGKSKNKRAVSQNYEAVIAEDGSLEFTIDKEENSTALDLGNKFDVSRLDFIEEQNGLGKITYPKQTLNPNISLNNINGNKTFKTKGFITQITKENLASQTAQFQLKIENADLIGQVVTLYYTDLESGIQQQQVSTGLPTADSGQTAFQISALKDLNRYFLDHIVINNGAAATGDNLLEFDQSVQNTDRVFYTTPNTIDIDSIETKYDATSKTAVARVKFADQASQFLVGKKVKISYQAKLNGQDYGTLLTSEIDGANAASVIKNDASASFKLNGATAPVNINNFNISDTTNYDAETNTYSQDPSGTRALNLTNTASSLIDGISYEIKDVQLLDTNQNNMVELNNAAISTHFAAIKNQGDKTFSTLPISAIAYEVKTQEQLDKVSAKIFVYYLSNENLSNKADKFEIALSNLTTKSFTSAKASHVEQVGTAQVGQGATNFWKVSYEVDSLEKASLYNIDYSAYNNDNIDISRYVDGRLTNPAPTDALKTHFSTPGRQTKIVDVSYNNVTDDNSASVTVRFDDPDAFLTRNALQVKLKYSTVDGFALNRTDLESKPVTVVNNIATFNLKQLAPASTYKIDAVEVIGVPDIAAGNSTNLKIKLVAENQTQAADLSSLQPVSTRDKIQEDNQYYFHTKAQLVRAEFTSTMGAQNTDTSGTLTVTFSDKGSHPKATSGFVEFIKVDPLGRRQNPVVATSTAIYDVAKKQISFSLSNLEKLTTYQVLRASIGGVDYSRSFANSDRLFFSTTAANAQVLNIEHIELQTTQESNKPNSVSGKIKFDFGIIDNFLVQKDLKITLMDNTPDATGGQPPAAPISIIARVNNDNKGPSVQFDLANASPALKAGHQYTISKAEIVGQTGTTVQFATNAYNNTSGQELMPLKSFWTPGNVKTIALKNAAQPRELTFLLQITGDTAELNNKTVGIELEQTGDRVYYGTTTTASSGAGSTTSNQLTVEIPANGLIPLSGYTVKKIYVDGKEFPIDFNAVKQHFTTAEHFTIQKVEFDEKSNTETSSKVKLFFNPVDDHYLQGRQVKLKYKNTRGQDKSEHLLDTVAMVQEKGSGQDRQLFAEFDIPVVKSYTGGNTTTTHLLNSNIYQVTGAEIDGWNPIHNVNVAPTYEFSSILAPTSADTLKQFSTKLLAPTIKSVSIGDTRNVGGGERDYRATIQVVFDDPLALVNEADLNSIKYHLYKLDDSELDATSNSSSSGVRFENPRLEFGQNNAAERTLSVDIVGDARQWNVKNNRNGENQLKFGIEFPYYTNFAKSSTAKSSLEKMGANNQELMLEGKKYTQVTRVSGFIYGANDYAIELTVYDPFDQISLTKQDYATAKNLFAQRYAKGIFGGEVASVQPNDIDNDIVKSAGSYITNEKRIKDIGQNISRRGDLTTFTGNRNYATLAATKYDVKFKWKKSLLNLKGIGQKSNIPAQNYEPVFSPTTLRGDRNTLAKQIARIRPSAFVTNAESIGSGEYKFNFKHVDDNGNGFSEVTPETDLYIRLMDVSKVDTSSGQLVDNSNPTLYKKIWFNLTGADEKGKNLAAKIIQLDFASWKINDIPMLFAQDAPDVWNTFQTMYHSDSVWSKWVNTPGVLPVLESHRRNNLVQTPIKNTDRFNTFIGRAATYPPVDTDDEWRNKIGASPLINEPQFGIQNSVYNSETGDFKVYFYYDSNKRLRSIVPTVGYAIFVNEAGHTYFIPKASGDGINLDSDFNYTDKSVTFNLKSAAIPSDQRPKLGERLYFAGIGITPYFDTKLDDPQNQIWSFDPATYQAWINPGAIVPTNLLLNYLYLIPFLKRSTAVNIIKYT</sequence>
<feature type="transmembrane region" description="Helical" evidence="1">
    <location>
        <begin position="12"/>
        <end position="34"/>
    </location>
</feature>
<dbReference type="HOGENOM" id="CLU_000185_0_0_14"/>
<keyword evidence="1" id="KW-1133">Transmembrane helix</keyword>
<dbReference type="eggNOG" id="ENOG5032EF4">
    <property type="taxonomic scope" value="Bacteria"/>
</dbReference>
<keyword evidence="1" id="KW-0812">Transmembrane</keyword>
<evidence type="ECO:0000313" key="2">
    <source>
        <dbReference type="EMBL" id="CAT05132.1"/>
    </source>
</evidence>
<dbReference type="KEGG" id="mco:MCJ_004350"/>
<keyword evidence="3" id="KW-1185">Reference proteome</keyword>
<dbReference type="EMBL" id="FM864216">
    <property type="protein sequence ID" value="CAT05132.1"/>
    <property type="molecule type" value="Genomic_DNA"/>
</dbReference>
<keyword evidence="1" id="KW-0472">Membrane</keyword>
<dbReference type="Proteomes" id="UP000001491">
    <property type="component" value="Chromosome"/>
</dbReference>
<accession>C5J6M8</accession>
<evidence type="ECO:0000256" key="1">
    <source>
        <dbReference type="SAM" id="Phobius"/>
    </source>
</evidence>
<organism evidence="2 3">
    <name type="scientific">Mesomycoplasma conjunctivae (strain ATCC 25834 / NCTC 10147 / HRC/581)</name>
    <name type="common">Mycoplasma conjunctivae</name>
    <dbReference type="NCBI Taxonomy" id="572263"/>
    <lineage>
        <taxon>Bacteria</taxon>
        <taxon>Bacillati</taxon>
        <taxon>Mycoplasmatota</taxon>
        <taxon>Mycoplasmoidales</taxon>
        <taxon>Metamycoplasmataceae</taxon>
        <taxon>Mesomycoplasma</taxon>
    </lineage>
</organism>
<gene>
    <name evidence="2" type="ordered locus">MCJ_004350</name>
</gene>